<reference evidence="2 3" key="1">
    <citation type="submission" date="2020-10" db="EMBL/GenBank/DDBJ databases">
        <title>Complete genome sequence of Paludibaculum fermentans P105T, a facultatively anaerobic acidobacterium capable of dissimilatory Fe(III) reduction.</title>
        <authorList>
            <person name="Dedysh S.N."/>
            <person name="Beletsky A.V."/>
            <person name="Kulichevskaya I.S."/>
            <person name="Mardanov A.V."/>
            <person name="Ravin N.V."/>
        </authorList>
    </citation>
    <scope>NUCLEOTIDE SEQUENCE [LARGE SCALE GENOMIC DNA]</scope>
    <source>
        <strain evidence="2 3">P105</strain>
    </source>
</reference>
<dbReference type="InterPro" id="IPR017585">
    <property type="entry name" value="SAF_FlgA"/>
</dbReference>
<evidence type="ECO:0000313" key="3">
    <source>
        <dbReference type="Proteomes" id="UP000593892"/>
    </source>
</evidence>
<feature type="domain" description="Flagella basal body P-ring formation protein FlgA SAF" evidence="1">
    <location>
        <begin position="179"/>
        <end position="298"/>
    </location>
</feature>
<proteinExistence type="predicted"/>
<dbReference type="PANTHER" id="PTHR36307">
    <property type="entry name" value="FLAGELLA BASAL BODY P-RING FORMATION PROTEIN FLGA"/>
    <property type="match status" value="1"/>
</dbReference>
<dbReference type="GO" id="GO:0044780">
    <property type="term" value="P:bacterial-type flagellum assembly"/>
    <property type="evidence" value="ECO:0007669"/>
    <property type="project" value="InterPro"/>
</dbReference>
<dbReference type="EMBL" id="CP063849">
    <property type="protein sequence ID" value="QOY87582.1"/>
    <property type="molecule type" value="Genomic_DNA"/>
</dbReference>
<keyword evidence="2" id="KW-0966">Cell projection</keyword>
<sequence length="339" mass="36134">MRRFILFALVCRTAAASDCLQIDRLQVQASDLAGILPAFAKLPAATVLGYTPAPGLRRSWSAAQLSTFLARHGAPALPPAEQPAESICVERPSHTYSAEEIEKALRAALAPEAHLELVDFCRMPMPAGQLRFELRSLARPAPLAAKAPLLWRGHVNYDGHRSAPFWATVRVSVPQAGFYAATELAAGHIIAASDIVRETRLAAPHDPMPANEEAGLIGFECRRAIRPGTAMRIDLVTRPAAVSQGDVLQVTVAAGSAQVKFEGRALASGRQGESILVENTQTGKRLKALVEAPGRAAVQLADPNDNQNSMRAGTRAGHVRRPVMAGGAKAKETGAEFAR</sequence>
<name>A0A7S7NPV0_PALFE</name>
<dbReference type="Gene3D" id="2.30.30.760">
    <property type="match status" value="1"/>
</dbReference>
<keyword evidence="2" id="KW-0969">Cilium</keyword>
<dbReference type="InterPro" id="IPR039246">
    <property type="entry name" value="Flagellar_FlgA"/>
</dbReference>
<keyword evidence="2" id="KW-0282">Flagellum</keyword>
<organism evidence="2 3">
    <name type="scientific">Paludibaculum fermentans</name>
    <dbReference type="NCBI Taxonomy" id="1473598"/>
    <lineage>
        <taxon>Bacteria</taxon>
        <taxon>Pseudomonadati</taxon>
        <taxon>Acidobacteriota</taxon>
        <taxon>Terriglobia</taxon>
        <taxon>Bryobacterales</taxon>
        <taxon>Bryobacteraceae</taxon>
        <taxon>Paludibaculum</taxon>
    </lineage>
</organism>
<protein>
    <submittedName>
        <fullName evidence="2">Flagellar basal body P-ring formation protein FlgA</fullName>
    </submittedName>
</protein>
<dbReference type="PANTHER" id="PTHR36307:SF1">
    <property type="entry name" value="FLAGELLA BASAL BODY P-RING FORMATION PROTEIN FLGA"/>
    <property type="match status" value="1"/>
</dbReference>
<dbReference type="Proteomes" id="UP000593892">
    <property type="component" value="Chromosome"/>
</dbReference>
<dbReference type="CDD" id="cd11614">
    <property type="entry name" value="SAF_CpaB_FlgA_like"/>
    <property type="match status" value="1"/>
</dbReference>
<dbReference type="KEGG" id="pfer:IRI77_33315"/>
<accession>A0A7S7NPV0</accession>
<evidence type="ECO:0000259" key="1">
    <source>
        <dbReference type="Pfam" id="PF13144"/>
    </source>
</evidence>
<dbReference type="RefSeq" id="WP_194449249.1">
    <property type="nucleotide sequence ID" value="NZ_CP063849.1"/>
</dbReference>
<dbReference type="NCBIfam" id="TIGR03170">
    <property type="entry name" value="flgA_cterm"/>
    <property type="match status" value="1"/>
</dbReference>
<dbReference type="AlphaFoldDB" id="A0A7S7NPV0"/>
<keyword evidence="3" id="KW-1185">Reference proteome</keyword>
<evidence type="ECO:0000313" key="2">
    <source>
        <dbReference type="EMBL" id="QOY87582.1"/>
    </source>
</evidence>
<dbReference type="Pfam" id="PF13144">
    <property type="entry name" value="ChapFlgA"/>
    <property type="match status" value="1"/>
</dbReference>
<gene>
    <name evidence="2" type="primary">flgA</name>
    <name evidence="2" type="ORF">IRI77_33315</name>
</gene>